<reference evidence="3" key="1">
    <citation type="journal article" date="2016" name="Nat. Commun.">
        <title>Genome analysis of three Pneumocystis species reveals adaptation mechanisms to life exclusively in mammalian hosts.</title>
        <authorList>
            <person name="Ma L."/>
            <person name="Chen Z."/>
            <person name="Huang D.W."/>
            <person name="Kutty G."/>
            <person name="Ishihara M."/>
            <person name="Wang H."/>
            <person name="Abouelleil A."/>
            <person name="Bishop L."/>
            <person name="Davey E."/>
            <person name="Deng R."/>
            <person name="Deng X."/>
            <person name="Fan L."/>
            <person name="Fantoni G."/>
            <person name="Fitzgerald M."/>
            <person name="Gogineni E."/>
            <person name="Goldberg J.M."/>
            <person name="Handley G."/>
            <person name="Hu X."/>
            <person name="Huber C."/>
            <person name="Jiao X."/>
            <person name="Jones K."/>
            <person name="Levin J.Z."/>
            <person name="Liu Y."/>
            <person name="Macdonald P."/>
            <person name="Melnikov A."/>
            <person name="Raley C."/>
            <person name="Sassi M."/>
            <person name="Sherman B.T."/>
            <person name="Song X."/>
            <person name="Sykes S."/>
            <person name="Tran B."/>
            <person name="Walsh L."/>
            <person name="Xia Y."/>
            <person name="Yang J."/>
            <person name="Young S."/>
            <person name="Zeng Q."/>
            <person name="Zheng X."/>
            <person name="Stephens R."/>
            <person name="Nusbaum C."/>
            <person name="Birren B.W."/>
            <person name="Azadi P."/>
            <person name="Lempicki R.A."/>
            <person name="Cuomo C.A."/>
            <person name="Kovacs J.A."/>
        </authorList>
    </citation>
    <scope>NUCLEOTIDE SEQUENCE [LARGE SCALE GENOMIC DNA]</scope>
    <source>
        <strain evidence="3">RU7</strain>
    </source>
</reference>
<evidence type="ECO:0008006" key="4">
    <source>
        <dbReference type="Google" id="ProtNLM"/>
    </source>
</evidence>
<evidence type="ECO:0000313" key="3">
    <source>
        <dbReference type="Proteomes" id="UP000053447"/>
    </source>
</evidence>
<dbReference type="EMBL" id="LFWA01000007">
    <property type="protein sequence ID" value="KTW30473.1"/>
    <property type="molecule type" value="Genomic_DNA"/>
</dbReference>
<dbReference type="RefSeq" id="XP_018229764.1">
    <property type="nucleotide sequence ID" value="XM_018374019.1"/>
</dbReference>
<dbReference type="VEuPathDB" id="FungiDB:T551_01756"/>
<evidence type="ECO:0000313" key="2">
    <source>
        <dbReference type="EMBL" id="KTW30473.1"/>
    </source>
</evidence>
<dbReference type="GeneID" id="28940274"/>
<dbReference type="OrthoDB" id="5392280at2759"/>
<dbReference type="AlphaFoldDB" id="A0A0W4ZQ16"/>
<protein>
    <recommendedName>
        <fullName evidence="4">Rrn9 domain-containing protein</fullName>
    </recommendedName>
</protein>
<accession>A0A0W4ZQ16</accession>
<organism evidence="2 3">
    <name type="scientific">Pneumocystis jirovecii (strain RU7)</name>
    <name type="common">Human pneumocystis pneumonia agent</name>
    <dbReference type="NCBI Taxonomy" id="1408657"/>
    <lineage>
        <taxon>Eukaryota</taxon>
        <taxon>Fungi</taxon>
        <taxon>Dikarya</taxon>
        <taxon>Ascomycota</taxon>
        <taxon>Taphrinomycotina</taxon>
        <taxon>Pneumocystomycetes</taxon>
        <taxon>Pneumocystaceae</taxon>
        <taxon>Pneumocystis</taxon>
    </lineage>
</organism>
<name>A0A0W4ZQ16_PNEJ7</name>
<proteinExistence type="predicted"/>
<sequence length="279" mass="32154">MNSFENYSSSASLVDDKEEHSESSIDSTIQSFSQQLVHKSNKTGQSWAVGSLEKEISEYSHILKVLNTEKAHNLSLHLYSSFKLRKEETEGQHKPLIRKRWTAWPLLPDQFNLNEFSKTSIKLLTDELEACIFRIATKKIRNHNLEPTSEDELPPNIIHYILKIVLSRIDKLLSALLHLRNIQGSNSSKSRLRLLRWDNVLGCASIASAFPFKDIMNTTNICSSLFSENISWNAIETPLDLENTQYLRKKGWDVLSEIPSYSKSRKKSRKINDLKKYFP</sequence>
<dbReference type="Proteomes" id="UP000053447">
    <property type="component" value="Unassembled WGS sequence"/>
</dbReference>
<comment type="caution">
    <text evidence="2">The sequence shown here is derived from an EMBL/GenBank/DDBJ whole genome shotgun (WGS) entry which is preliminary data.</text>
</comment>
<feature type="compositionally biased region" description="Polar residues" evidence="1">
    <location>
        <begin position="1"/>
        <end position="12"/>
    </location>
</feature>
<keyword evidence="3" id="KW-1185">Reference proteome</keyword>
<dbReference type="eggNOG" id="ENOG502R7AU">
    <property type="taxonomic scope" value="Eukaryota"/>
</dbReference>
<feature type="region of interest" description="Disordered" evidence="1">
    <location>
        <begin position="1"/>
        <end position="20"/>
    </location>
</feature>
<evidence type="ECO:0000256" key="1">
    <source>
        <dbReference type="SAM" id="MobiDB-lite"/>
    </source>
</evidence>
<gene>
    <name evidence="2" type="ORF">T551_01756</name>
</gene>